<evidence type="ECO:0000313" key="2">
    <source>
        <dbReference type="Proteomes" id="UP001302562"/>
    </source>
</evidence>
<evidence type="ECO:0000313" key="1">
    <source>
        <dbReference type="EMBL" id="WMM95329.1"/>
    </source>
</evidence>
<reference evidence="1 2" key="1">
    <citation type="submission" date="2023-08" db="EMBL/GenBank/DDBJ databases">
        <authorList>
            <person name="Du S."/>
            <person name="Wu Z."/>
            <person name="Wu Y."/>
            <person name="Yang M."/>
            <person name="Shao J."/>
            <person name="Liu H."/>
            <person name="Zhao Y."/>
            <person name="Zhang Z."/>
        </authorList>
    </citation>
    <scope>NUCLEOTIDE SEQUENCE [LARGE SCALE GENOMIC DNA]</scope>
</reference>
<name>A0AAX3ZWG8_9CAUD</name>
<accession>A0AAX3ZWG8</accession>
<dbReference type="Proteomes" id="UP001302562">
    <property type="component" value="Segment"/>
</dbReference>
<sequence>MFPLVSNELIKELEERYPEKSPRPDERYEDLMWRGGQRQVVNFLKMINEDQASSQLGE</sequence>
<organism evidence="1 2">
    <name type="scientific">Roseobacter phage CRP-125</name>
    <dbReference type="NCBI Taxonomy" id="3072844"/>
    <lineage>
        <taxon>Viruses</taxon>
        <taxon>Duplodnaviria</taxon>
        <taxon>Heunggongvirae</taxon>
        <taxon>Uroviricota</taxon>
        <taxon>Caudoviricetes</taxon>
        <taxon>Autographivirales</taxon>
        <taxon>Autographivirales incertae sedis</taxon>
        <taxon>Actaeavirus</taxon>
        <taxon>Actaeavirus CRP125</taxon>
    </lineage>
</organism>
<proteinExistence type="predicted"/>
<keyword evidence="2" id="KW-1185">Reference proteome</keyword>
<gene>
    <name evidence="1" type="ORF">CRP125_gp26</name>
</gene>
<dbReference type="EMBL" id="OR420743">
    <property type="protein sequence ID" value="WMM95329.1"/>
    <property type="molecule type" value="Genomic_DNA"/>
</dbReference>
<protein>
    <submittedName>
        <fullName evidence="1">Uncharacterized protein</fullName>
    </submittedName>
</protein>